<reference evidence="2" key="1">
    <citation type="journal article" date="2012" name="PLoS ONE">
        <title>Gene sets for utilization of primary and secondary nutrition supplies in the distal gut of endangered iberian lynx.</title>
        <authorList>
            <person name="Alcaide M."/>
            <person name="Messina E."/>
            <person name="Richter M."/>
            <person name="Bargiela R."/>
            <person name="Peplies J."/>
            <person name="Huws S.A."/>
            <person name="Newbold C.J."/>
            <person name="Golyshin P.N."/>
            <person name="Simon M.A."/>
            <person name="Lopez G."/>
            <person name="Yakimov M.M."/>
            <person name="Ferrer M."/>
        </authorList>
    </citation>
    <scope>NUCLEOTIDE SEQUENCE</scope>
</reference>
<evidence type="ECO:0000313" key="2">
    <source>
        <dbReference type="EMBL" id="EJX09092.1"/>
    </source>
</evidence>
<comment type="caution">
    <text evidence="2">The sequence shown here is derived from an EMBL/GenBank/DDBJ whole genome shotgun (WGS) entry which is preliminary data.</text>
</comment>
<feature type="region of interest" description="Disordered" evidence="1">
    <location>
        <begin position="163"/>
        <end position="298"/>
    </location>
</feature>
<dbReference type="EMBL" id="AMCI01000463">
    <property type="protein sequence ID" value="EJX09092.1"/>
    <property type="molecule type" value="Genomic_DNA"/>
</dbReference>
<accession>J9GMA8</accession>
<name>J9GMA8_9ZZZZ</name>
<gene>
    <name evidence="2" type="ORF">EVA_02796</name>
</gene>
<feature type="compositionally biased region" description="Basic and acidic residues" evidence="1">
    <location>
        <begin position="241"/>
        <end position="298"/>
    </location>
</feature>
<sequence length="298" mass="37067">MRRDVRFLTDRMAYELRLSPQQYDDVYEVNYDFLAHVAPLRVEVMYGYRSALDRYYDCLDIRNDDLRWILSSSQYRRFLKAEHFYRPYCSHQSRWQLRIYLVYTDVHHFYFGKPHHYLSYCGGHYRTHFHNVSYYRTHRHPHYRHAVFDGHFRIRKDRSVYDRHSRRDFPVSVRPQSRPDARPSHPGIRPNRGETRPNHRPEERPSRPEIRPSRPHLRPDREELKPQHRPEARPQRPVRPQRPERPNRVERPARPERPNRSERSNRVERRKESRRESRQQRSDERQQRRTERELYRTL</sequence>
<evidence type="ECO:0000256" key="1">
    <source>
        <dbReference type="SAM" id="MobiDB-lite"/>
    </source>
</evidence>
<organism evidence="2">
    <name type="scientific">gut metagenome</name>
    <dbReference type="NCBI Taxonomy" id="749906"/>
    <lineage>
        <taxon>unclassified sequences</taxon>
        <taxon>metagenomes</taxon>
        <taxon>organismal metagenomes</taxon>
    </lineage>
</organism>
<dbReference type="AlphaFoldDB" id="J9GMA8"/>
<proteinExistence type="predicted"/>
<protein>
    <submittedName>
        <fullName evidence="2">Uncharacterized protein</fullName>
    </submittedName>
</protein>
<feature type="compositionally biased region" description="Basic and acidic residues" evidence="1">
    <location>
        <begin position="191"/>
        <end position="234"/>
    </location>
</feature>